<gene>
    <name evidence="1" type="ORF">DEO72_LG1g2035</name>
</gene>
<sequence>MCCHERICDFSFEHGAAMNVVAMTKVQTVSGGSRSVPVSCRHEIRKSRECEWCCNGGSGSMLNKDNGDAKMLATAGLPSNLGAAMVGLDVCAKMVQPW</sequence>
<dbReference type="AlphaFoldDB" id="A0A4D6KLN1"/>
<evidence type="ECO:0000313" key="1">
    <source>
        <dbReference type="EMBL" id="QCD78402.1"/>
    </source>
</evidence>
<proteinExistence type="predicted"/>
<reference evidence="1 2" key="1">
    <citation type="submission" date="2019-04" db="EMBL/GenBank/DDBJ databases">
        <title>An improved genome assembly and genetic linkage map for asparagus bean, Vigna unguiculata ssp. sesquipedialis.</title>
        <authorList>
            <person name="Xia Q."/>
            <person name="Zhang R."/>
            <person name="Dong Y."/>
        </authorList>
    </citation>
    <scope>NUCLEOTIDE SEQUENCE [LARGE SCALE GENOMIC DNA]</scope>
    <source>
        <tissue evidence="1">Leaf</tissue>
    </source>
</reference>
<evidence type="ECO:0000313" key="2">
    <source>
        <dbReference type="Proteomes" id="UP000501690"/>
    </source>
</evidence>
<protein>
    <submittedName>
        <fullName evidence="1">Uncharacterized protein</fullName>
    </submittedName>
</protein>
<dbReference type="EMBL" id="CP039345">
    <property type="protein sequence ID" value="QCD78402.1"/>
    <property type="molecule type" value="Genomic_DNA"/>
</dbReference>
<organism evidence="1 2">
    <name type="scientific">Vigna unguiculata</name>
    <name type="common">Cowpea</name>
    <dbReference type="NCBI Taxonomy" id="3917"/>
    <lineage>
        <taxon>Eukaryota</taxon>
        <taxon>Viridiplantae</taxon>
        <taxon>Streptophyta</taxon>
        <taxon>Embryophyta</taxon>
        <taxon>Tracheophyta</taxon>
        <taxon>Spermatophyta</taxon>
        <taxon>Magnoliopsida</taxon>
        <taxon>eudicotyledons</taxon>
        <taxon>Gunneridae</taxon>
        <taxon>Pentapetalae</taxon>
        <taxon>rosids</taxon>
        <taxon>fabids</taxon>
        <taxon>Fabales</taxon>
        <taxon>Fabaceae</taxon>
        <taxon>Papilionoideae</taxon>
        <taxon>50 kb inversion clade</taxon>
        <taxon>NPAAA clade</taxon>
        <taxon>indigoferoid/millettioid clade</taxon>
        <taxon>Phaseoleae</taxon>
        <taxon>Vigna</taxon>
    </lineage>
</organism>
<name>A0A4D6KLN1_VIGUN</name>
<accession>A0A4D6KLN1</accession>
<keyword evidence="2" id="KW-1185">Reference proteome</keyword>
<dbReference type="Proteomes" id="UP000501690">
    <property type="component" value="Linkage Group LG1"/>
</dbReference>